<evidence type="ECO:0000256" key="5">
    <source>
        <dbReference type="ARBA" id="ARBA00022729"/>
    </source>
</evidence>
<dbReference type="InterPro" id="IPR036249">
    <property type="entry name" value="Thioredoxin-like_sf"/>
</dbReference>
<evidence type="ECO:0000256" key="1">
    <source>
        <dbReference type="ARBA" id="ARBA00002791"/>
    </source>
</evidence>
<dbReference type="InterPro" id="IPR021149">
    <property type="entry name" value="OligosaccharylTrfase_OST3/OST6"/>
</dbReference>
<comment type="subcellular location">
    <subcellularLocation>
        <location evidence="2">Endoplasmic reticulum membrane</location>
        <topology evidence="2">Multi-pass membrane protein</topology>
    </subcellularLocation>
</comment>
<feature type="transmembrane region" description="Helical" evidence="9">
    <location>
        <begin position="285"/>
        <end position="305"/>
    </location>
</feature>
<evidence type="ECO:0000256" key="4">
    <source>
        <dbReference type="ARBA" id="ARBA00022692"/>
    </source>
</evidence>
<evidence type="ECO:0000256" key="2">
    <source>
        <dbReference type="ARBA" id="ARBA00004477"/>
    </source>
</evidence>
<keyword evidence="7 9" id="KW-1133">Transmembrane helix</keyword>
<dbReference type="Proteomes" id="UP000054988">
    <property type="component" value="Unassembled WGS sequence"/>
</dbReference>
<evidence type="ECO:0000256" key="7">
    <source>
        <dbReference type="ARBA" id="ARBA00022989"/>
    </source>
</evidence>
<dbReference type="GO" id="GO:0016740">
    <property type="term" value="F:transferase activity"/>
    <property type="evidence" value="ECO:0007669"/>
    <property type="project" value="UniProtKB-KW"/>
</dbReference>
<evidence type="ECO:0000256" key="8">
    <source>
        <dbReference type="ARBA" id="ARBA00023136"/>
    </source>
</evidence>
<dbReference type="GO" id="GO:0008250">
    <property type="term" value="C:oligosaccharyltransferase complex"/>
    <property type="evidence" value="ECO:0007669"/>
    <property type="project" value="TreeGrafter"/>
</dbReference>
<keyword evidence="6" id="KW-0256">Endoplasmic reticulum</keyword>
<evidence type="ECO:0000256" key="3">
    <source>
        <dbReference type="ARBA" id="ARBA00009561"/>
    </source>
</evidence>
<comment type="function">
    <text evidence="1">Subunit of the oligosaccharyl transferase (OST) complex that catalyzes the initial transfer of a defined glycan (Glc(3)Man(9)GlcNAc(2) in eukaryotes) from the lipid carrier dolichol-pyrophosphate to an asparagine residue within an Asn-X-Ser/Thr consensus motif in nascent polypeptide chains, the first step in protein N-glycosylation. N-glycosylation occurs cotranslationally and the complex associates with the Sec61 complex at the channel-forming translocon complex that mediates protein translocation across the endoplasmic reticulum (ER). All subunits are required for a maximal enzyme activity.</text>
</comment>
<dbReference type="AlphaFoldDB" id="A0A0W0GDR8"/>
<proteinExistence type="inferred from homology"/>
<keyword evidence="11" id="KW-0808">Transferase</keyword>
<gene>
    <name evidence="11" type="ORF">WG66_721</name>
</gene>
<comment type="caution">
    <text evidence="11">The sequence shown here is derived from an EMBL/GenBank/DDBJ whole genome shotgun (WGS) entry which is preliminary data.</text>
</comment>
<protein>
    <submittedName>
        <fullName evidence="11">Putative oligosaccharyl transferase subunit OST3/OST6 family</fullName>
    </submittedName>
</protein>
<dbReference type="Gene3D" id="3.40.30.10">
    <property type="entry name" value="Glutaredoxin"/>
    <property type="match status" value="1"/>
</dbReference>
<dbReference type="EMBL" id="LATX01000271">
    <property type="protein sequence ID" value="KTB46720.1"/>
    <property type="molecule type" value="Genomic_DNA"/>
</dbReference>
<organism evidence="11 12">
    <name type="scientific">Moniliophthora roreri</name>
    <name type="common">Frosty pod rot fungus</name>
    <name type="synonym">Monilia roreri</name>
    <dbReference type="NCBI Taxonomy" id="221103"/>
    <lineage>
        <taxon>Eukaryota</taxon>
        <taxon>Fungi</taxon>
        <taxon>Dikarya</taxon>
        <taxon>Basidiomycota</taxon>
        <taxon>Agaricomycotina</taxon>
        <taxon>Agaricomycetes</taxon>
        <taxon>Agaricomycetidae</taxon>
        <taxon>Agaricales</taxon>
        <taxon>Marasmiineae</taxon>
        <taxon>Marasmiaceae</taxon>
        <taxon>Moniliophthora</taxon>
    </lineage>
</organism>
<keyword evidence="4 9" id="KW-0812">Transmembrane</keyword>
<dbReference type="SUPFAM" id="SSF52833">
    <property type="entry name" value="Thioredoxin-like"/>
    <property type="match status" value="1"/>
</dbReference>
<dbReference type="eggNOG" id="KOG2603">
    <property type="taxonomic scope" value="Eukaryota"/>
</dbReference>
<keyword evidence="8 9" id="KW-0472">Membrane</keyword>
<sequence length="316" mass="35071">MKLWSFLPLVALPFASAASRDEARAKLVDLAAAGNGVIKLDSKSFDLLTSPRRNWSAAIQFTALDRRRRCAPCKEFEPSWNAVAQAWSSTSKEHRDNHFFGTLDFDEAPSVFQQLGLASAPVVYVYPAAEGPRQPASGKTSPSKYDFSTGFEAGPLAEHLSNHTPIPIPYKEPFDWAKLITGLAGLLAFAVTLRFISPILQSRWTWAAITVLTSLVMTGGYMFTRIRNVPYTGADGAWIAGGYQNQYGQEVQVVALVYGTLSFAFLMLIMIVPYQSSPSRQRLQVYLWSGVILLVYSVLVTLFRVKNRGYPFKLLL</sequence>
<evidence type="ECO:0000256" key="10">
    <source>
        <dbReference type="SAM" id="SignalP"/>
    </source>
</evidence>
<feature type="signal peptide" evidence="10">
    <location>
        <begin position="1"/>
        <end position="17"/>
    </location>
</feature>
<feature type="chain" id="PRO_5006902594" evidence="10">
    <location>
        <begin position="18"/>
        <end position="316"/>
    </location>
</feature>
<evidence type="ECO:0000313" key="11">
    <source>
        <dbReference type="EMBL" id="KTB46720.1"/>
    </source>
</evidence>
<evidence type="ECO:0000256" key="6">
    <source>
        <dbReference type="ARBA" id="ARBA00022824"/>
    </source>
</evidence>
<comment type="similarity">
    <text evidence="3">Belongs to the OST3/OST6 family.</text>
</comment>
<reference evidence="11 12" key="1">
    <citation type="submission" date="2015-12" db="EMBL/GenBank/DDBJ databases">
        <title>Draft genome sequence of Moniliophthora roreri, the causal agent of frosty pod rot of cacao.</title>
        <authorList>
            <person name="Aime M.C."/>
            <person name="Diaz-Valderrama J.R."/>
            <person name="Kijpornyongpan T."/>
            <person name="Phillips-Mora W."/>
        </authorList>
    </citation>
    <scope>NUCLEOTIDE SEQUENCE [LARGE SCALE GENOMIC DNA]</scope>
    <source>
        <strain evidence="11 12">MCA 2952</strain>
    </source>
</reference>
<keyword evidence="5 10" id="KW-0732">Signal</keyword>
<accession>A0A0W0GDR8</accession>
<dbReference type="Pfam" id="PF04756">
    <property type="entry name" value="OST3_OST6"/>
    <property type="match status" value="1"/>
</dbReference>
<evidence type="ECO:0000313" key="12">
    <source>
        <dbReference type="Proteomes" id="UP000054988"/>
    </source>
</evidence>
<feature type="transmembrane region" description="Helical" evidence="9">
    <location>
        <begin position="253"/>
        <end position="273"/>
    </location>
</feature>
<dbReference type="PANTHER" id="PTHR12692:SF0">
    <property type="entry name" value="GH11935P"/>
    <property type="match status" value="1"/>
</dbReference>
<name>A0A0W0GDR8_MONRR</name>
<dbReference type="PANTHER" id="PTHR12692">
    <property type="entry name" value="DOLICHYL-DIPHOSPHOOLIGOSACCHARIDE--PROTEIN GLYCOSYLTRANSFERASE-RELATED"/>
    <property type="match status" value="1"/>
</dbReference>
<dbReference type="GO" id="GO:0018279">
    <property type="term" value="P:protein N-linked glycosylation via asparagine"/>
    <property type="evidence" value="ECO:0007669"/>
    <property type="project" value="TreeGrafter"/>
</dbReference>
<evidence type="ECO:0000256" key="9">
    <source>
        <dbReference type="SAM" id="Phobius"/>
    </source>
</evidence>
<feature type="transmembrane region" description="Helical" evidence="9">
    <location>
        <begin position="204"/>
        <end position="223"/>
    </location>
</feature>